<sequence length="217" mass="24603">MDADVEKFTDGEEWDGTEEMRKRKLEEYMDEVYGLEFNDIVAGMPTRFKYAKVQAQSFALTPAEILLATDAELNQYMGIKKYAPYRKEGANWDKNRAARLHELKAKINQRRAAFQGAGDATTAAAGTDVAQERPAKKRKGKKERMRAKMVADAQDEAATEEGREDNGDDEKQEEEGKRKRAEERSADAGSRVGEEKERSKKRRRHHKKTGQTDAVAS</sequence>
<reference evidence="1" key="1">
    <citation type="submission" date="2022-07" db="EMBL/GenBank/DDBJ databases">
        <title>Genome Sequence of Phlebia brevispora.</title>
        <authorList>
            <person name="Buettner E."/>
        </authorList>
    </citation>
    <scope>NUCLEOTIDE SEQUENCE</scope>
    <source>
        <strain evidence="1">MPL23</strain>
    </source>
</reference>
<evidence type="ECO:0000313" key="2">
    <source>
        <dbReference type="Proteomes" id="UP001148662"/>
    </source>
</evidence>
<proteinExistence type="predicted"/>
<name>A0ACC1RRR8_9APHY</name>
<dbReference type="Proteomes" id="UP001148662">
    <property type="component" value="Unassembled WGS sequence"/>
</dbReference>
<gene>
    <name evidence="1" type="ORF">NM688_g8440</name>
</gene>
<comment type="caution">
    <text evidence="1">The sequence shown here is derived from an EMBL/GenBank/DDBJ whole genome shotgun (WGS) entry which is preliminary data.</text>
</comment>
<dbReference type="EMBL" id="JANHOG010002268">
    <property type="protein sequence ID" value="KAJ3525200.1"/>
    <property type="molecule type" value="Genomic_DNA"/>
</dbReference>
<evidence type="ECO:0000313" key="1">
    <source>
        <dbReference type="EMBL" id="KAJ3525200.1"/>
    </source>
</evidence>
<keyword evidence="2" id="KW-1185">Reference proteome</keyword>
<protein>
    <submittedName>
        <fullName evidence="1">Uncharacterized protein</fullName>
    </submittedName>
</protein>
<organism evidence="1 2">
    <name type="scientific">Phlebia brevispora</name>
    <dbReference type="NCBI Taxonomy" id="194682"/>
    <lineage>
        <taxon>Eukaryota</taxon>
        <taxon>Fungi</taxon>
        <taxon>Dikarya</taxon>
        <taxon>Basidiomycota</taxon>
        <taxon>Agaricomycotina</taxon>
        <taxon>Agaricomycetes</taxon>
        <taxon>Polyporales</taxon>
        <taxon>Meruliaceae</taxon>
        <taxon>Phlebia</taxon>
    </lineage>
</organism>
<accession>A0ACC1RRR8</accession>